<evidence type="ECO:0000256" key="6">
    <source>
        <dbReference type="SAM" id="MobiDB-lite"/>
    </source>
</evidence>
<keyword evidence="10" id="KW-1185">Reference proteome</keyword>
<keyword evidence="4 5" id="KW-0694">RNA-binding</keyword>
<feature type="binding site" evidence="5">
    <location>
        <position position="308"/>
    </location>
    <ligand>
        <name>S-adenosyl-L-methionine</name>
        <dbReference type="ChEBI" id="CHEBI:59789"/>
    </ligand>
</feature>
<dbReference type="AlphaFoldDB" id="W6UCC7"/>
<evidence type="ECO:0000256" key="3">
    <source>
        <dbReference type="ARBA" id="ARBA00022691"/>
    </source>
</evidence>
<protein>
    <submittedName>
        <fullName evidence="9">Methyltransferase NSUN5</fullName>
    </submittedName>
</protein>
<keyword evidence="3 5" id="KW-0949">S-adenosyl-L-methionine</keyword>
<dbReference type="PROSITE" id="PS51675">
    <property type="entry name" value="SAM_MT_TRM10"/>
    <property type="match status" value="1"/>
</dbReference>
<dbReference type="InterPro" id="IPR029063">
    <property type="entry name" value="SAM-dependent_MTases_sf"/>
</dbReference>
<organism evidence="9 10">
    <name type="scientific">Echinococcus granulosus</name>
    <name type="common">Hydatid tapeworm</name>
    <dbReference type="NCBI Taxonomy" id="6210"/>
    <lineage>
        <taxon>Eukaryota</taxon>
        <taxon>Metazoa</taxon>
        <taxon>Spiralia</taxon>
        <taxon>Lophotrochozoa</taxon>
        <taxon>Platyhelminthes</taxon>
        <taxon>Cestoda</taxon>
        <taxon>Eucestoda</taxon>
        <taxon>Cyclophyllidea</taxon>
        <taxon>Taeniidae</taxon>
        <taxon>Echinococcus</taxon>
        <taxon>Echinococcus granulosus group</taxon>
    </lineage>
</organism>
<feature type="compositionally biased region" description="Basic residues" evidence="6">
    <location>
        <begin position="591"/>
        <end position="602"/>
    </location>
</feature>
<dbReference type="RefSeq" id="XP_024349542.1">
    <property type="nucleotide sequence ID" value="XM_024496002.1"/>
</dbReference>
<reference evidence="9 10" key="1">
    <citation type="journal article" date="2013" name="Nat. Genet.">
        <title>The genome of the hydatid tapeworm Echinococcus granulosus.</title>
        <authorList>
            <person name="Zheng H."/>
            <person name="Zhang W."/>
            <person name="Zhang L."/>
            <person name="Zhang Z."/>
            <person name="Li J."/>
            <person name="Lu G."/>
            <person name="Zhu Y."/>
            <person name="Wang Y."/>
            <person name="Huang Y."/>
            <person name="Liu J."/>
            <person name="Kang H."/>
            <person name="Chen J."/>
            <person name="Wang L."/>
            <person name="Chen A."/>
            <person name="Yu S."/>
            <person name="Gao Z."/>
            <person name="Jin L."/>
            <person name="Gu W."/>
            <person name="Wang Z."/>
            <person name="Zhao L."/>
            <person name="Shi B."/>
            <person name="Wen H."/>
            <person name="Lin R."/>
            <person name="Jones M.K."/>
            <person name="Brejova B."/>
            <person name="Vinar T."/>
            <person name="Zhao G."/>
            <person name="McManus D.P."/>
            <person name="Chen Z."/>
            <person name="Zhou Y."/>
            <person name="Wang S."/>
        </authorList>
    </citation>
    <scope>NUCLEOTIDE SEQUENCE [LARGE SCALE GENOMIC DNA]</scope>
</reference>
<dbReference type="Gene3D" id="3.30.70.1170">
    <property type="entry name" value="Sun protein, domain 3"/>
    <property type="match status" value="1"/>
</dbReference>
<dbReference type="InterPro" id="IPR038459">
    <property type="entry name" value="MT_TRM10-typ_sf"/>
</dbReference>
<evidence type="ECO:0000256" key="2">
    <source>
        <dbReference type="ARBA" id="ARBA00022679"/>
    </source>
</evidence>
<comment type="similarity">
    <text evidence="5">Belongs to the class I-like SAM-binding methyltransferase superfamily. RsmB/NOP family.</text>
</comment>
<dbReference type="OMA" id="YHFPNLI"/>
<evidence type="ECO:0000256" key="5">
    <source>
        <dbReference type="PROSITE-ProRule" id="PRU01023"/>
    </source>
</evidence>
<dbReference type="GO" id="GO:0070475">
    <property type="term" value="P:rRNA base methylation"/>
    <property type="evidence" value="ECO:0007669"/>
    <property type="project" value="TreeGrafter"/>
</dbReference>
<feature type="region of interest" description="Disordered" evidence="6">
    <location>
        <begin position="547"/>
        <end position="607"/>
    </location>
</feature>
<keyword evidence="2 5" id="KW-0808">Transferase</keyword>
<dbReference type="PRINTS" id="PR02008">
    <property type="entry name" value="RCMTFAMILY"/>
</dbReference>
<feature type="binding site" evidence="5">
    <location>
        <position position="377"/>
    </location>
    <ligand>
        <name>S-adenosyl-L-methionine</name>
        <dbReference type="ChEBI" id="CHEBI:59789"/>
    </ligand>
</feature>
<feature type="domain" description="SAM-dependent MTase RsmB/NOP-type" evidence="8">
    <location>
        <begin position="183"/>
        <end position="530"/>
    </location>
</feature>
<dbReference type="EMBL" id="APAU02000063">
    <property type="protein sequence ID" value="EUB58346.1"/>
    <property type="molecule type" value="Genomic_DNA"/>
</dbReference>
<name>W6UCC7_ECHGR</name>
<evidence type="ECO:0000256" key="1">
    <source>
        <dbReference type="ARBA" id="ARBA00022603"/>
    </source>
</evidence>
<dbReference type="InterPro" id="IPR049560">
    <property type="entry name" value="MeTrfase_RsmB-F_NOP2_cat"/>
</dbReference>
<feature type="compositionally biased region" description="Basic and acidic residues" evidence="6">
    <location>
        <begin position="577"/>
        <end position="590"/>
    </location>
</feature>
<dbReference type="OrthoDB" id="435282at2759"/>
<comment type="caution">
    <text evidence="9">The sequence shown here is derived from an EMBL/GenBank/DDBJ whole genome shotgun (WGS) entry which is preliminary data.</text>
</comment>
<proteinExistence type="inferred from homology"/>
<dbReference type="InterPro" id="IPR023267">
    <property type="entry name" value="RCMT"/>
</dbReference>
<dbReference type="InterPro" id="IPR028564">
    <property type="entry name" value="MT_TRM10-typ"/>
</dbReference>
<evidence type="ECO:0000259" key="7">
    <source>
        <dbReference type="PROSITE" id="PS51675"/>
    </source>
</evidence>
<dbReference type="Gene3D" id="3.40.50.150">
    <property type="entry name" value="Vaccinia Virus protein VP39"/>
    <property type="match status" value="1"/>
</dbReference>
<dbReference type="GO" id="GO:0008173">
    <property type="term" value="F:RNA methyltransferase activity"/>
    <property type="evidence" value="ECO:0007669"/>
    <property type="project" value="InterPro"/>
</dbReference>
<dbReference type="PANTHER" id="PTHR22807:SF4">
    <property type="entry name" value="28S RRNA (CYTOSINE-C(5))-METHYLTRANSFERASE"/>
    <property type="match status" value="1"/>
</dbReference>
<evidence type="ECO:0000256" key="4">
    <source>
        <dbReference type="ARBA" id="ARBA00022884"/>
    </source>
</evidence>
<evidence type="ECO:0000259" key="8">
    <source>
        <dbReference type="PROSITE" id="PS51686"/>
    </source>
</evidence>
<sequence>MMRNHSIDDWFNVPARGSPLPDYLDSPLRRMVGASHLYHDAARLLMDQYFENTLFNAAFQKNKAIYALVAKSLGLQSIIVNVLTELGVLEGHYSHIACSTLSACTTCLLTVVSFDLCCPRRSFGRRCDALRILRKYIPSGKIASNLRRLIRSRAKTVGPGGDSILRVPLFLRAIESIDKVIEALGSSGDGRYSQVFYDRAKTSYKKYIKLVRNLKKHEFVRDYHFPNLILLIPPGTDLHLSPVITSDMAVIQDKASCVPSLILLDVLELPRSQPLKILDACAAPGNKTTLILSGLKQLSQKSCLMAFDRDKRRFHQLCDNLRRMHDGVLKVNGVIENRKVGRKAFNGVICEAFLRDFLTIDPLNEAEFADVTAILVDPTCSASGLRCKRPELAAQGQEDKVERVERLANLQAKILRHALSFPSVEVVVYSTCSVYQQENEAVVRELLESGAAADFELVPIWNKSKDKGTKGMGEKALAVPNLFTPLAPWKSRGFVEDDNKDAAKMMARCLRSSAENDLTIGFFMDEQTEVADEAPPSGTFSDEIKELEKPVKSPLSKAVETNSNGDVEPPPKRRKLSKQERYIQRKEERRGRRKAMKMRRRERRDAVAASAVAAVGDAPLRAPPPPPPPPRVSMAESKCRTCVVLDCAYDHLMSFKDTCKLAHQISNCYSTNRRLPAPVQLYITGLGSAFKAEEGIEQSTEPREPMEQSTLARLHKVDAQNWDVHLKMEDYRELFPASSIVYLCAESSYELPDTFVSDASATAPPDGAVATTTDNGCGTTDSTVPVFTSDDVYVIGGLVDHNHHQGLCYQQTCGSICDTISGEKRIQGVMKVYHLVEKALQRGHRTARLPLERAGVEVEGRRVLALLHVFQALAFVLSGAHPQWHDALRAALPPRKCNQ</sequence>
<dbReference type="PROSITE" id="PS51686">
    <property type="entry name" value="SAM_MT_RSMB_NOP"/>
    <property type="match status" value="1"/>
</dbReference>
<accession>W6UCC7</accession>
<dbReference type="GO" id="GO:0003723">
    <property type="term" value="F:RNA binding"/>
    <property type="evidence" value="ECO:0007669"/>
    <property type="project" value="UniProtKB-UniRule"/>
</dbReference>
<dbReference type="InterPro" id="IPR001678">
    <property type="entry name" value="MeTrfase_RsmB-F_NOP2_dom"/>
</dbReference>
<dbReference type="GO" id="GO:0005730">
    <property type="term" value="C:nucleolus"/>
    <property type="evidence" value="ECO:0007669"/>
    <property type="project" value="TreeGrafter"/>
</dbReference>
<dbReference type="KEGG" id="egl:EGR_06753"/>
<gene>
    <name evidence="9" type="ORF">EGR_06753</name>
</gene>
<dbReference type="Gene3D" id="3.40.1280.30">
    <property type="match status" value="1"/>
</dbReference>
<keyword evidence="1 5" id="KW-0489">Methyltransferase</keyword>
<feature type="binding site" evidence="5">
    <location>
        <begin position="281"/>
        <end position="287"/>
    </location>
    <ligand>
        <name>S-adenosyl-L-methionine</name>
        <dbReference type="ChEBI" id="CHEBI:59789"/>
    </ligand>
</feature>
<comment type="caution">
    <text evidence="5">Lacks conserved residue(s) required for the propagation of feature annotation.</text>
</comment>
<dbReference type="STRING" id="6210.W6UCC7"/>
<evidence type="ECO:0000313" key="10">
    <source>
        <dbReference type="Proteomes" id="UP000019149"/>
    </source>
</evidence>
<feature type="domain" description="SAM-dependent MTase TRM10-type" evidence="7">
    <location>
        <begin position="628"/>
        <end position="899"/>
    </location>
</feature>
<dbReference type="Proteomes" id="UP000019149">
    <property type="component" value="Unassembled WGS sequence"/>
</dbReference>
<feature type="active site" description="Nucleophile" evidence="5">
    <location>
        <position position="432"/>
    </location>
</feature>
<evidence type="ECO:0000313" key="9">
    <source>
        <dbReference type="EMBL" id="EUB58346.1"/>
    </source>
</evidence>
<dbReference type="GeneID" id="36342468"/>
<dbReference type="SUPFAM" id="SSF53335">
    <property type="entry name" value="S-adenosyl-L-methionine-dependent methyltransferases"/>
    <property type="match status" value="1"/>
</dbReference>
<dbReference type="CTD" id="36342468"/>
<dbReference type="PANTHER" id="PTHR22807">
    <property type="entry name" value="NOP2 YEAST -RELATED NOL1/NOP2/FMU SUN DOMAIN-CONTAINING"/>
    <property type="match status" value="1"/>
</dbReference>
<dbReference type="Pfam" id="PF01189">
    <property type="entry name" value="Methyltr_RsmB-F"/>
    <property type="match status" value="1"/>
</dbReference>